<dbReference type="PROSITE" id="PS01251">
    <property type="entry name" value="PCNA_1"/>
    <property type="match status" value="1"/>
</dbReference>
<keyword evidence="5 6" id="KW-0539">Nucleus</keyword>
<comment type="similarity">
    <text evidence="2 7">Belongs to the PCNA family.</text>
</comment>
<dbReference type="Pfam" id="PF02747">
    <property type="entry name" value="PCNA_C"/>
    <property type="match status" value="1"/>
</dbReference>
<dbReference type="Proteomes" id="UP000039865">
    <property type="component" value="Unassembled WGS sequence"/>
</dbReference>
<evidence type="ECO:0000256" key="3">
    <source>
        <dbReference type="ARBA" id="ARBA00022705"/>
    </source>
</evidence>
<dbReference type="InterPro" id="IPR046938">
    <property type="entry name" value="DNA_clamp_sf"/>
</dbReference>
<comment type="subcellular location">
    <subcellularLocation>
        <location evidence="1 6">Nucleus</location>
    </subcellularLocation>
</comment>
<dbReference type="FunFam" id="3.10.150.10:FF:000006">
    <property type="entry name" value="Proliferating cell nuclear antigen"/>
    <property type="match status" value="1"/>
</dbReference>
<sequence length="257" mass="28713">MFEAKLTEGLILKKIVESIKDIVTDVNIDISPSGISLQAMDSSHVALVSLNLSMDGFEHYRADTNMVLGVSIANLAKVMKLADNNDQITLQADQEATHLKIIFENPKTERTTEFNLNLITIDSEHLAIPETEYSSVVTINSGEFSKICKELFSLSETVQITTNTDYVQFSVEGEVGSGQVRLGHNDSEKKEDQTILEVSESVQQQFAIRYLNMFNKASTLSSFTRLCLHQEQPLVVEFKIDNLGVLKYFLAPKISDE</sequence>
<keyword evidence="3 7" id="KW-0235">DNA replication</keyword>
<dbReference type="InterPro" id="IPR022648">
    <property type="entry name" value="Pr_cel_nuc_antig_N"/>
</dbReference>
<dbReference type="GO" id="GO:0003677">
    <property type="term" value="F:DNA binding"/>
    <property type="evidence" value="ECO:0007669"/>
    <property type="project" value="UniProtKB-KW"/>
</dbReference>
<evidence type="ECO:0000256" key="5">
    <source>
        <dbReference type="ARBA" id="ARBA00023242"/>
    </source>
</evidence>
<evidence type="ECO:0000313" key="11">
    <source>
        <dbReference type="Proteomes" id="UP000039865"/>
    </source>
</evidence>
<dbReference type="GO" id="GO:0043626">
    <property type="term" value="C:PCNA complex"/>
    <property type="evidence" value="ECO:0007669"/>
    <property type="project" value="TreeGrafter"/>
</dbReference>
<dbReference type="AlphaFoldDB" id="A0A078A7W4"/>
<dbReference type="OrthoDB" id="534348at2759"/>
<organism evidence="10 11">
    <name type="scientific">Stylonychia lemnae</name>
    <name type="common">Ciliate</name>
    <dbReference type="NCBI Taxonomy" id="5949"/>
    <lineage>
        <taxon>Eukaryota</taxon>
        <taxon>Sar</taxon>
        <taxon>Alveolata</taxon>
        <taxon>Ciliophora</taxon>
        <taxon>Intramacronucleata</taxon>
        <taxon>Spirotrichea</taxon>
        <taxon>Stichotrichia</taxon>
        <taxon>Sporadotrichida</taxon>
        <taxon>Oxytrichidae</taxon>
        <taxon>Stylonychinae</taxon>
        <taxon>Stylonychia</taxon>
    </lineage>
</organism>
<dbReference type="PRINTS" id="PR00339">
    <property type="entry name" value="PCNACYCLIN"/>
</dbReference>
<evidence type="ECO:0000256" key="1">
    <source>
        <dbReference type="ARBA" id="ARBA00004123"/>
    </source>
</evidence>
<dbReference type="PANTHER" id="PTHR11352">
    <property type="entry name" value="PROLIFERATING CELL NUCLEAR ANTIGEN"/>
    <property type="match status" value="1"/>
</dbReference>
<evidence type="ECO:0000313" key="10">
    <source>
        <dbReference type="EMBL" id="CDW78344.1"/>
    </source>
</evidence>
<dbReference type="GO" id="GO:0006272">
    <property type="term" value="P:leading strand elongation"/>
    <property type="evidence" value="ECO:0007669"/>
    <property type="project" value="TreeGrafter"/>
</dbReference>
<dbReference type="HAMAP" id="MF_00317">
    <property type="entry name" value="DNApol_clamp_arch"/>
    <property type="match status" value="1"/>
</dbReference>
<name>A0A078A7W4_STYLE</name>
<gene>
    <name evidence="10" type="primary">Contig13765.g14680</name>
    <name evidence="10" type="ORF">STYLEM_7320</name>
</gene>
<evidence type="ECO:0000259" key="9">
    <source>
        <dbReference type="Pfam" id="PF02747"/>
    </source>
</evidence>
<evidence type="ECO:0000256" key="2">
    <source>
        <dbReference type="ARBA" id="ARBA00010462"/>
    </source>
</evidence>
<dbReference type="InterPro" id="IPR022649">
    <property type="entry name" value="Pr_cel_nuc_antig_C"/>
</dbReference>
<comment type="function">
    <text evidence="6">This protein is an auxiliary protein of DNA polymerase delta and is involved in the control of eukaryotic DNA replication by increasing the polymerase's processivity during elongation of the leading strand.</text>
</comment>
<accession>A0A078A7W4</accession>
<dbReference type="PANTHER" id="PTHR11352:SF0">
    <property type="entry name" value="PROLIFERATING CELL NUCLEAR ANTIGEN"/>
    <property type="match status" value="1"/>
</dbReference>
<dbReference type="CDD" id="cd00577">
    <property type="entry name" value="PCNA"/>
    <property type="match status" value="1"/>
</dbReference>
<dbReference type="GO" id="GO:0030337">
    <property type="term" value="F:DNA polymerase processivity factor activity"/>
    <property type="evidence" value="ECO:0007669"/>
    <property type="project" value="InterPro"/>
</dbReference>
<dbReference type="GO" id="GO:0006298">
    <property type="term" value="P:mismatch repair"/>
    <property type="evidence" value="ECO:0007669"/>
    <property type="project" value="TreeGrafter"/>
</dbReference>
<dbReference type="SUPFAM" id="SSF55979">
    <property type="entry name" value="DNA clamp"/>
    <property type="match status" value="2"/>
</dbReference>
<dbReference type="FunCoup" id="A0A078A7W4">
    <property type="interactions" value="573"/>
</dbReference>
<dbReference type="NCBIfam" id="TIGR00590">
    <property type="entry name" value="pcna"/>
    <property type="match status" value="1"/>
</dbReference>
<dbReference type="GO" id="GO:0019985">
    <property type="term" value="P:translesion synthesis"/>
    <property type="evidence" value="ECO:0007669"/>
    <property type="project" value="TreeGrafter"/>
</dbReference>
<evidence type="ECO:0000256" key="4">
    <source>
        <dbReference type="ARBA" id="ARBA00023125"/>
    </source>
</evidence>
<evidence type="ECO:0000259" key="8">
    <source>
        <dbReference type="Pfam" id="PF00705"/>
    </source>
</evidence>
<dbReference type="Pfam" id="PF00705">
    <property type="entry name" value="PCNA_N"/>
    <property type="match status" value="1"/>
</dbReference>
<evidence type="ECO:0000256" key="6">
    <source>
        <dbReference type="RuleBase" id="RU000641"/>
    </source>
</evidence>
<proteinExistence type="inferred from homology"/>
<dbReference type="InParanoid" id="A0A078A7W4"/>
<dbReference type="InterPro" id="IPR000730">
    <property type="entry name" value="Pr_cel_nuc_antig"/>
</dbReference>
<feature type="domain" description="Proliferating cell nuclear antigen PCNA N-terminal" evidence="8">
    <location>
        <begin position="1"/>
        <end position="123"/>
    </location>
</feature>
<dbReference type="InterPro" id="IPR022659">
    <property type="entry name" value="Pr_cel_nuc_antig_CS"/>
</dbReference>
<feature type="domain" description="Proliferating cell nuclear antigen PCNA C-terminal" evidence="9">
    <location>
        <begin position="128"/>
        <end position="253"/>
    </location>
</feature>
<protein>
    <recommendedName>
        <fullName evidence="6">DNA sliding clamp PCNA</fullName>
    </recommendedName>
</protein>
<dbReference type="Gene3D" id="3.10.150.10">
    <property type="entry name" value="DNA Polymerase III, subunit A, domain 2"/>
    <property type="match status" value="2"/>
</dbReference>
<dbReference type="OMA" id="GEFACIC"/>
<evidence type="ECO:0000256" key="7">
    <source>
        <dbReference type="RuleBase" id="RU003671"/>
    </source>
</evidence>
<keyword evidence="11" id="KW-1185">Reference proteome</keyword>
<dbReference type="GO" id="GO:0006275">
    <property type="term" value="P:regulation of DNA replication"/>
    <property type="evidence" value="ECO:0007669"/>
    <property type="project" value="InterPro"/>
</dbReference>
<reference evidence="10 11" key="1">
    <citation type="submission" date="2014-06" db="EMBL/GenBank/DDBJ databases">
        <authorList>
            <person name="Swart Estienne"/>
        </authorList>
    </citation>
    <scope>NUCLEOTIDE SEQUENCE [LARGE SCALE GENOMIC DNA]</scope>
    <source>
        <strain evidence="10 11">130c</strain>
    </source>
</reference>
<dbReference type="EMBL" id="CCKQ01007016">
    <property type="protein sequence ID" value="CDW78344.1"/>
    <property type="molecule type" value="Genomic_DNA"/>
</dbReference>
<keyword evidence="4 7" id="KW-0238">DNA-binding</keyword>